<dbReference type="SUPFAM" id="SSF54695">
    <property type="entry name" value="POZ domain"/>
    <property type="match status" value="1"/>
</dbReference>
<keyword evidence="1" id="KW-1133">Transmembrane helix</keyword>
<accession>A0A814BP75</accession>
<feature type="transmembrane region" description="Helical" evidence="1">
    <location>
        <begin position="295"/>
        <end position="319"/>
    </location>
</feature>
<evidence type="ECO:0000259" key="2">
    <source>
        <dbReference type="Pfam" id="PF02214"/>
    </source>
</evidence>
<dbReference type="Proteomes" id="UP000663877">
    <property type="component" value="Unassembled WGS sequence"/>
</dbReference>
<keyword evidence="5" id="KW-1185">Reference proteome</keyword>
<dbReference type="Gene3D" id="1.10.287.70">
    <property type="match status" value="1"/>
</dbReference>
<feature type="transmembrane region" description="Helical" evidence="1">
    <location>
        <begin position="257"/>
        <end position="275"/>
    </location>
</feature>
<dbReference type="EMBL" id="CAJNOI010000045">
    <property type="protein sequence ID" value="CAF0929382.1"/>
    <property type="molecule type" value="Genomic_DNA"/>
</dbReference>
<dbReference type="EMBL" id="CAJNOM010000043">
    <property type="protein sequence ID" value="CAF0900870.1"/>
    <property type="molecule type" value="Genomic_DNA"/>
</dbReference>
<feature type="transmembrane region" description="Helical" evidence="1">
    <location>
        <begin position="358"/>
        <end position="379"/>
    </location>
</feature>
<protein>
    <recommendedName>
        <fullName evidence="2">Potassium channel tetramerisation-type BTB domain-containing protein</fullName>
    </recommendedName>
</protein>
<dbReference type="AlphaFoldDB" id="A0A814BP75"/>
<evidence type="ECO:0000313" key="4">
    <source>
        <dbReference type="EMBL" id="CAF0929382.1"/>
    </source>
</evidence>
<dbReference type="Gene3D" id="3.30.710.10">
    <property type="entry name" value="Potassium Channel Kv1.1, Chain A"/>
    <property type="match status" value="1"/>
</dbReference>
<feature type="transmembrane region" description="Helical" evidence="1">
    <location>
        <begin position="331"/>
        <end position="351"/>
    </location>
</feature>
<feature type="transmembrane region" description="Helical" evidence="1">
    <location>
        <begin position="134"/>
        <end position="159"/>
    </location>
</feature>
<feature type="transmembrane region" description="Helical" evidence="1">
    <location>
        <begin position="222"/>
        <end position="251"/>
    </location>
</feature>
<dbReference type="Pfam" id="PF02214">
    <property type="entry name" value="BTB_2"/>
    <property type="match status" value="1"/>
</dbReference>
<dbReference type="InterPro" id="IPR011333">
    <property type="entry name" value="SKP1/BTB/POZ_sf"/>
</dbReference>
<feature type="transmembrane region" description="Helical" evidence="1">
    <location>
        <begin position="165"/>
        <end position="184"/>
    </location>
</feature>
<gene>
    <name evidence="4" type="ORF">BJG266_LOCUS11996</name>
    <name evidence="3" type="ORF">QVE165_LOCUS9468</name>
</gene>
<dbReference type="InterPro" id="IPR003131">
    <property type="entry name" value="T1-type_BTB"/>
</dbReference>
<evidence type="ECO:0000256" key="1">
    <source>
        <dbReference type="SAM" id="Phobius"/>
    </source>
</evidence>
<dbReference type="SUPFAM" id="SSF81324">
    <property type="entry name" value="Voltage-gated potassium channels"/>
    <property type="match status" value="1"/>
</dbReference>
<sequence length="421" mass="49942">MHNSKNDERRSFNVLGKLFHVRIDDLVQYPNTLLADSQRLQAYWRPSLNAYFLSRDVHMFERIILPFYTSSKSSNKIKRLSTMSFSDKLFREELEFYNLLEYYQTDDNLNFIFEYYTQSSSVISLLSRLLIRKCICWCIIDCVSSIACAIGICEIVLWLCHYQRSINLLIVDIIISLILLWTLFYEQYSDRILLEINFYMRNKFDEEVKNQIRRKTSMTERFIIIGSFQSPVFIIQLIFASLSFIITLLSYKRKNTWYFILGLAFRHLLLIRLCLAEMCHIIDILSYSGRSSFRVCSHLLLFLVTILFICIWIGLTLYVTDSNSTIDQPVILAPSRYVYFVYHIILNVGYGDTTERSILSFILIVVLTLITCPLLIIIYQNFIQELNLVITKMIHVETFHHTSFIKYLITQINRYQHRMIH</sequence>
<evidence type="ECO:0000313" key="5">
    <source>
        <dbReference type="Proteomes" id="UP000663832"/>
    </source>
</evidence>
<feature type="domain" description="Potassium channel tetramerisation-type BTB" evidence="2">
    <location>
        <begin position="12"/>
        <end position="101"/>
    </location>
</feature>
<name>A0A814BP75_9BILA</name>
<keyword evidence="1" id="KW-0812">Transmembrane</keyword>
<organism evidence="4 6">
    <name type="scientific">Adineta steineri</name>
    <dbReference type="NCBI Taxonomy" id="433720"/>
    <lineage>
        <taxon>Eukaryota</taxon>
        <taxon>Metazoa</taxon>
        <taxon>Spiralia</taxon>
        <taxon>Gnathifera</taxon>
        <taxon>Rotifera</taxon>
        <taxon>Eurotatoria</taxon>
        <taxon>Bdelloidea</taxon>
        <taxon>Adinetida</taxon>
        <taxon>Adinetidae</taxon>
        <taxon>Adineta</taxon>
    </lineage>
</organism>
<dbReference type="Proteomes" id="UP000663832">
    <property type="component" value="Unassembled WGS sequence"/>
</dbReference>
<reference evidence="4" key="1">
    <citation type="submission" date="2021-02" db="EMBL/GenBank/DDBJ databases">
        <authorList>
            <person name="Nowell W R."/>
        </authorList>
    </citation>
    <scope>NUCLEOTIDE SEQUENCE</scope>
</reference>
<comment type="caution">
    <text evidence="4">The sequence shown here is derived from an EMBL/GenBank/DDBJ whole genome shotgun (WGS) entry which is preliminary data.</text>
</comment>
<evidence type="ECO:0000313" key="3">
    <source>
        <dbReference type="EMBL" id="CAF0900870.1"/>
    </source>
</evidence>
<keyword evidence="1" id="KW-0472">Membrane</keyword>
<dbReference type="OrthoDB" id="10031640at2759"/>
<proteinExistence type="predicted"/>
<dbReference type="GO" id="GO:0051260">
    <property type="term" value="P:protein homooligomerization"/>
    <property type="evidence" value="ECO:0007669"/>
    <property type="project" value="InterPro"/>
</dbReference>
<evidence type="ECO:0000313" key="6">
    <source>
        <dbReference type="Proteomes" id="UP000663877"/>
    </source>
</evidence>